<dbReference type="CDD" id="cd21693">
    <property type="entry name" value="GINS_B_Psf3"/>
    <property type="match status" value="1"/>
</dbReference>
<dbReference type="InterPro" id="IPR038437">
    <property type="entry name" value="GINS_Psf3_sf"/>
</dbReference>
<dbReference type="PANTHER" id="PTHR22768:SF0">
    <property type="entry name" value="DNA REPLICATION COMPLEX GINS PROTEIN PSF3"/>
    <property type="match status" value="1"/>
</dbReference>
<dbReference type="InterPro" id="IPR055221">
    <property type="entry name" value="PSF3_N"/>
</dbReference>
<dbReference type="Gene3D" id="1.20.58.2050">
    <property type="match status" value="1"/>
</dbReference>
<name>A0AAW2ICH3_9NEOP</name>
<evidence type="ECO:0000256" key="1">
    <source>
        <dbReference type="RuleBase" id="RU367161"/>
    </source>
</evidence>
<dbReference type="PANTHER" id="PTHR22768">
    <property type="entry name" value="DNA REPLICATION COMPLEX GINS PROTEIN PSF3"/>
    <property type="match status" value="1"/>
</dbReference>
<dbReference type="SUPFAM" id="SSF160059">
    <property type="entry name" value="PriA/YqbF domain"/>
    <property type="match status" value="1"/>
</dbReference>
<dbReference type="CDD" id="cd11713">
    <property type="entry name" value="GINS_A_psf3"/>
    <property type="match status" value="1"/>
</dbReference>
<sequence length="127" mass="14998">MCDRSYFPNYFSIEDILVTQEKVPCRTLTTYRNLGWLKPGNASEHLASDTSIDLPLWMVLVLARKPDSLKVETPKVYQEKTREIFEADARVINLFRVNQYYYEFGMYLCMLNVKEYELIQNVITQVI</sequence>
<comment type="subunit">
    <text evidence="1">Component of the GINS complex.</text>
</comment>
<protein>
    <recommendedName>
        <fullName evidence="1">DNA replication complex GINS protein PSF3</fullName>
    </recommendedName>
</protein>
<comment type="function">
    <text evidence="1">The GINS complex plays an essential role in the initiation of DNA replication.</text>
</comment>
<comment type="similarity">
    <text evidence="1">Belongs to the GINS3/PSF3 family.</text>
</comment>
<dbReference type="Pfam" id="PF22466">
    <property type="entry name" value="PSF3_N"/>
    <property type="match status" value="1"/>
</dbReference>
<dbReference type="GO" id="GO:0000811">
    <property type="term" value="C:GINS complex"/>
    <property type="evidence" value="ECO:0007669"/>
    <property type="project" value="UniProtKB-UniRule"/>
</dbReference>
<dbReference type="EMBL" id="JARGDH010000001">
    <property type="protein sequence ID" value="KAL0279646.1"/>
    <property type="molecule type" value="Genomic_DNA"/>
</dbReference>
<keyword evidence="1" id="KW-0539">Nucleus</keyword>
<organism evidence="3">
    <name type="scientific">Menopon gallinae</name>
    <name type="common">poultry shaft louse</name>
    <dbReference type="NCBI Taxonomy" id="328185"/>
    <lineage>
        <taxon>Eukaryota</taxon>
        <taxon>Metazoa</taxon>
        <taxon>Ecdysozoa</taxon>
        <taxon>Arthropoda</taxon>
        <taxon>Hexapoda</taxon>
        <taxon>Insecta</taxon>
        <taxon>Pterygota</taxon>
        <taxon>Neoptera</taxon>
        <taxon>Paraneoptera</taxon>
        <taxon>Psocodea</taxon>
        <taxon>Troctomorpha</taxon>
        <taxon>Phthiraptera</taxon>
        <taxon>Amblycera</taxon>
        <taxon>Menoponidae</taxon>
        <taxon>Menopon</taxon>
    </lineage>
</organism>
<accession>A0AAW2ICH3</accession>
<dbReference type="InterPro" id="IPR036224">
    <property type="entry name" value="GINS_bundle-like_dom_sf"/>
</dbReference>
<gene>
    <name evidence="3" type="ORF">PYX00_001152</name>
</gene>
<feature type="domain" description="DNA replication complex GINS protein PSF3 N-terminal" evidence="2">
    <location>
        <begin position="11"/>
        <end position="63"/>
    </location>
</feature>
<keyword evidence="1" id="KW-0235">DNA replication</keyword>
<comment type="subcellular location">
    <subcellularLocation>
        <location evidence="1">Nucleus</location>
    </subcellularLocation>
</comment>
<comment type="caution">
    <text evidence="3">The sequence shown here is derived from an EMBL/GenBank/DDBJ whole genome shotgun (WGS) entry which is preliminary data.</text>
</comment>
<dbReference type="InterPro" id="IPR010492">
    <property type="entry name" value="GINS_Psf3"/>
</dbReference>
<reference evidence="3" key="1">
    <citation type="journal article" date="2024" name="Gigascience">
        <title>Chromosome-level genome of the poultry shaft louse Menopon gallinae provides insight into the host-switching and adaptive evolution of parasitic lice.</title>
        <authorList>
            <person name="Xu Y."/>
            <person name="Ma L."/>
            <person name="Liu S."/>
            <person name="Liang Y."/>
            <person name="Liu Q."/>
            <person name="He Z."/>
            <person name="Tian L."/>
            <person name="Duan Y."/>
            <person name="Cai W."/>
            <person name="Li H."/>
            <person name="Song F."/>
        </authorList>
    </citation>
    <scope>NUCLEOTIDE SEQUENCE</scope>
    <source>
        <strain evidence="3">Cailab_2023a</strain>
    </source>
</reference>
<dbReference type="SUPFAM" id="SSF158573">
    <property type="entry name" value="GINS helical bundle-like"/>
    <property type="match status" value="1"/>
</dbReference>
<dbReference type="GO" id="GO:1902975">
    <property type="term" value="P:mitotic DNA replication initiation"/>
    <property type="evidence" value="ECO:0007669"/>
    <property type="project" value="TreeGrafter"/>
</dbReference>
<dbReference type="AlphaFoldDB" id="A0AAW2ICH3"/>
<evidence type="ECO:0000313" key="3">
    <source>
        <dbReference type="EMBL" id="KAL0279646.1"/>
    </source>
</evidence>
<evidence type="ECO:0000259" key="2">
    <source>
        <dbReference type="Pfam" id="PF22466"/>
    </source>
</evidence>
<proteinExistence type="inferred from homology"/>